<evidence type="ECO:0000256" key="1">
    <source>
        <dbReference type="SAM" id="MobiDB-lite"/>
    </source>
</evidence>
<proteinExistence type="predicted"/>
<gene>
    <name evidence="2" type="ORF">NA56DRAFT_706466</name>
</gene>
<keyword evidence="3" id="KW-1185">Reference proteome</keyword>
<accession>A0A2J6PX69</accession>
<evidence type="ECO:0000313" key="3">
    <source>
        <dbReference type="Proteomes" id="UP000235672"/>
    </source>
</evidence>
<evidence type="ECO:0000313" key="2">
    <source>
        <dbReference type="EMBL" id="PMD18554.1"/>
    </source>
</evidence>
<dbReference type="EMBL" id="KZ613493">
    <property type="protein sequence ID" value="PMD18554.1"/>
    <property type="molecule type" value="Genomic_DNA"/>
</dbReference>
<organism evidence="2 3">
    <name type="scientific">Hyaloscypha hepaticicola</name>
    <dbReference type="NCBI Taxonomy" id="2082293"/>
    <lineage>
        <taxon>Eukaryota</taxon>
        <taxon>Fungi</taxon>
        <taxon>Dikarya</taxon>
        <taxon>Ascomycota</taxon>
        <taxon>Pezizomycotina</taxon>
        <taxon>Leotiomycetes</taxon>
        <taxon>Helotiales</taxon>
        <taxon>Hyaloscyphaceae</taxon>
        <taxon>Hyaloscypha</taxon>
    </lineage>
</organism>
<dbReference type="Proteomes" id="UP000235672">
    <property type="component" value="Unassembled WGS sequence"/>
</dbReference>
<protein>
    <submittedName>
        <fullName evidence="2">Uncharacterized protein</fullName>
    </submittedName>
</protein>
<sequence>MVRNTHNRRTEGRNSRTAQSKHKGQTYMETHRHGRGVEPENCQICMGQVSESANAKSVRQQEDASGRARFFSYEIGNELVDGEELSLLLERRYGGSSVGGRRFNVVSRRVNETALALEQLELERQNREGRTISDVRKDAWKHTWVVCVPEDSDGGPLKIGSYVLEPSGDEAEDVGLTKMIRAKPV</sequence>
<feature type="compositionally biased region" description="Basic and acidic residues" evidence="1">
    <location>
        <begin position="29"/>
        <end position="38"/>
    </location>
</feature>
<name>A0A2J6PX69_9HELO</name>
<feature type="region of interest" description="Disordered" evidence="1">
    <location>
        <begin position="1"/>
        <end position="39"/>
    </location>
</feature>
<dbReference type="AlphaFoldDB" id="A0A2J6PX69"/>
<reference evidence="2 3" key="1">
    <citation type="submission" date="2016-05" db="EMBL/GenBank/DDBJ databases">
        <title>A degradative enzymes factory behind the ericoid mycorrhizal symbiosis.</title>
        <authorList>
            <consortium name="DOE Joint Genome Institute"/>
            <person name="Martino E."/>
            <person name="Morin E."/>
            <person name="Grelet G."/>
            <person name="Kuo A."/>
            <person name="Kohler A."/>
            <person name="Daghino S."/>
            <person name="Barry K."/>
            <person name="Choi C."/>
            <person name="Cichocki N."/>
            <person name="Clum A."/>
            <person name="Copeland A."/>
            <person name="Hainaut M."/>
            <person name="Haridas S."/>
            <person name="Labutti K."/>
            <person name="Lindquist E."/>
            <person name="Lipzen A."/>
            <person name="Khouja H.-R."/>
            <person name="Murat C."/>
            <person name="Ohm R."/>
            <person name="Olson A."/>
            <person name="Spatafora J."/>
            <person name="Veneault-Fourrey C."/>
            <person name="Henrissat B."/>
            <person name="Grigoriev I."/>
            <person name="Martin F."/>
            <person name="Perotto S."/>
        </authorList>
    </citation>
    <scope>NUCLEOTIDE SEQUENCE [LARGE SCALE GENOMIC DNA]</scope>
    <source>
        <strain evidence="2 3">UAMH 7357</strain>
    </source>
</reference>